<evidence type="ECO:0000313" key="2">
    <source>
        <dbReference type="EMBL" id="KAB2376450.1"/>
    </source>
</evidence>
<keyword evidence="3" id="KW-1185">Reference proteome</keyword>
<dbReference type="InterPro" id="IPR046210">
    <property type="entry name" value="DUF6243"/>
</dbReference>
<comment type="caution">
    <text evidence="2">The sequence shown here is derived from an EMBL/GenBank/DDBJ whole genome shotgun (WGS) entry which is preliminary data.</text>
</comment>
<sequence>MSKSRGRNGMLGVGGQRKKISRRALRGGEAAAPGGAADPAAQRKELLRKMRERAERRGSVADER</sequence>
<feature type="compositionally biased region" description="Low complexity" evidence="1">
    <location>
        <begin position="27"/>
        <end position="40"/>
    </location>
</feature>
<name>A0A6L3VR68_9ACTN</name>
<organism evidence="2 3">
    <name type="scientific">Actinomadura montaniterrae</name>
    <dbReference type="NCBI Taxonomy" id="1803903"/>
    <lineage>
        <taxon>Bacteria</taxon>
        <taxon>Bacillati</taxon>
        <taxon>Actinomycetota</taxon>
        <taxon>Actinomycetes</taxon>
        <taxon>Streptosporangiales</taxon>
        <taxon>Thermomonosporaceae</taxon>
        <taxon>Actinomadura</taxon>
    </lineage>
</organism>
<feature type="compositionally biased region" description="Basic residues" evidence="1">
    <location>
        <begin position="16"/>
        <end position="25"/>
    </location>
</feature>
<dbReference type="EMBL" id="WBMR01000080">
    <property type="protein sequence ID" value="KAB2376450.1"/>
    <property type="molecule type" value="Genomic_DNA"/>
</dbReference>
<feature type="compositionally biased region" description="Basic and acidic residues" evidence="1">
    <location>
        <begin position="41"/>
        <end position="64"/>
    </location>
</feature>
<dbReference type="AlphaFoldDB" id="A0A6L3VR68"/>
<dbReference type="Proteomes" id="UP000483004">
    <property type="component" value="Unassembled WGS sequence"/>
</dbReference>
<proteinExistence type="predicted"/>
<evidence type="ECO:0000256" key="1">
    <source>
        <dbReference type="SAM" id="MobiDB-lite"/>
    </source>
</evidence>
<evidence type="ECO:0000313" key="3">
    <source>
        <dbReference type="Proteomes" id="UP000483004"/>
    </source>
</evidence>
<protein>
    <submittedName>
        <fullName evidence="2">Uncharacterized protein</fullName>
    </submittedName>
</protein>
<gene>
    <name evidence="2" type="ORF">F9B16_25305</name>
</gene>
<dbReference type="RefSeq" id="WP_151542613.1">
    <property type="nucleotide sequence ID" value="NZ_WBMR01000080.1"/>
</dbReference>
<accession>A0A6L3VR68</accession>
<dbReference type="Pfam" id="PF19756">
    <property type="entry name" value="DUF6243"/>
    <property type="match status" value="1"/>
</dbReference>
<feature type="region of interest" description="Disordered" evidence="1">
    <location>
        <begin position="1"/>
        <end position="64"/>
    </location>
</feature>
<reference evidence="2 3" key="1">
    <citation type="submission" date="2019-09" db="EMBL/GenBank/DDBJ databases">
        <title>Actinomadura physcomitrii sp. nov., a novel actinomycete isolated from moss [Physcomitrium sphaericum (Ludw) Fuernr].</title>
        <authorList>
            <person name="Liu C."/>
            <person name="Zhuang X."/>
        </authorList>
    </citation>
    <scope>NUCLEOTIDE SEQUENCE [LARGE SCALE GENOMIC DNA]</scope>
    <source>
        <strain evidence="2 3">CYP1-1B</strain>
    </source>
</reference>